<evidence type="ECO:0000259" key="5">
    <source>
        <dbReference type="SMART" id="SM00881"/>
    </source>
</evidence>
<evidence type="ECO:0000256" key="3">
    <source>
        <dbReference type="ARBA" id="ARBA00022840"/>
    </source>
</evidence>
<feature type="domain" description="CoA-binding" evidence="5">
    <location>
        <begin position="7"/>
        <end position="102"/>
    </location>
</feature>
<reference evidence="7" key="1">
    <citation type="submission" date="2017-11" db="EMBL/GenBank/DDBJ databases">
        <authorList>
            <person name="Watanabe M."/>
            <person name="Kojima H."/>
        </authorList>
    </citation>
    <scope>NUCLEOTIDE SEQUENCE [LARGE SCALE GENOMIC DNA]</scope>
    <source>
        <strain evidence="7">Tokyo 01</strain>
    </source>
</reference>
<dbReference type="InterPro" id="IPR043938">
    <property type="entry name" value="Ligase_CoA_dom"/>
</dbReference>
<dbReference type="Gene3D" id="3.30.1490.20">
    <property type="entry name" value="ATP-grasp fold, A domain"/>
    <property type="match status" value="1"/>
</dbReference>
<keyword evidence="1" id="KW-0436">Ligase</keyword>
<dbReference type="InterPro" id="IPR032875">
    <property type="entry name" value="Succ_CoA_lig_flav_dom"/>
</dbReference>
<organism evidence="6 7">
    <name type="scientific">Desulfonema ishimotonii</name>
    <dbReference type="NCBI Taxonomy" id="45657"/>
    <lineage>
        <taxon>Bacteria</taxon>
        <taxon>Pseudomonadati</taxon>
        <taxon>Thermodesulfobacteriota</taxon>
        <taxon>Desulfobacteria</taxon>
        <taxon>Desulfobacterales</taxon>
        <taxon>Desulfococcaceae</taxon>
        <taxon>Desulfonema</taxon>
    </lineage>
</organism>
<dbReference type="OrthoDB" id="9791027at2"/>
<dbReference type="Pfam" id="PF19045">
    <property type="entry name" value="Ligase_CoA_2"/>
    <property type="match status" value="1"/>
</dbReference>
<dbReference type="InterPro" id="IPR016102">
    <property type="entry name" value="Succinyl-CoA_synth-like"/>
</dbReference>
<dbReference type="AlphaFoldDB" id="A0A401FQY4"/>
<reference evidence="7" key="2">
    <citation type="submission" date="2019-01" db="EMBL/GenBank/DDBJ databases">
        <title>Genome sequence of Desulfonema ishimotonii strain Tokyo 01.</title>
        <authorList>
            <person name="Fukui M."/>
        </authorList>
    </citation>
    <scope>NUCLEOTIDE SEQUENCE [LARGE SCALE GENOMIC DNA]</scope>
    <source>
        <strain evidence="7">Tokyo 01</strain>
    </source>
</reference>
<dbReference type="SUPFAM" id="SSF52210">
    <property type="entry name" value="Succinyl-CoA synthetase domains"/>
    <property type="match status" value="2"/>
</dbReference>
<dbReference type="PANTHER" id="PTHR43334:SF1">
    <property type="entry name" value="3-HYDROXYPROPIONATE--COA LIGASE [ADP-FORMING]"/>
    <property type="match status" value="1"/>
</dbReference>
<dbReference type="SMART" id="SM00881">
    <property type="entry name" value="CoA_binding"/>
    <property type="match status" value="1"/>
</dbReference>
<gene>
    <name evidence="6" type="ORF">DENIS_0315</name>
</gene>
<dbReference type="Pfam" id="PF13380">
    <property type="entry name" value="CoA_binding_2"/>
    <property type="match status" value="1"/>
</dbReference>
<dbReference type="InterPro" id="IPR036291">
    <property type="entry name" value="NAD(P)-bd_dom_sf"/>
</dbReference>
<dbReference type="Pfam" id="PF13549">
    <property type="entry name" value="ATP-grasp_5"/>
    <property type="match status" value="1"/>
</dbReference>
<dbReference type="Gene3D" id="3.40.50.720">
    <property type="entry name" value="NAD(P)-binding Rossmann-like Domain"/>
    <property type="match status" value="1"/>
</dbReference>
<dbReference type="EMBL" id="BEXT01000001">
    <property type="protein sequence ID" value="GBC59376.1"/>
    <property type="molecule type" value="Genomic_DNA"/>
</dbReference>
<comment type="caution">
    <text evidence="6">The sequence shown here is derived from an EMBL/GenBank/DDBJ whole genome shotgun (WGS) entry which is preliminary data.</text>
</comment>
<dbReference type="FunFam" id="3.30.1490.20:FF:000020">
    <property type="entry name" value="Protein lysine acetyltransferase"/>
    <property type="match status" value="1"/>
</dbReference>
<dbReference type="SUPFAM" id="SSF56059">
    <property type="entry name" value="Glutathione synthetase ATP-binding domain-like"/>
    <property type="match status" value="1"/>
</dbReference>
<dbReference type="Gene3D" id="3.40.50.261">
    <property type="entry name" value="Succinyl-CoA synthetase domains"/>
    <property type="match status" value="2"/>
</dbReference>
<dbReference type="RefSeq" id="WP_124326898.1">
    <property type="nucleotide sequence ID" value="NZ_BEXT01000001.1"/>
</dbReference>
<dbReference type="Pfam" id="PF13607">
    <property type="entry name" value="Succ_CoA_lig"/>
    <property type="match status" value="1"/>
</dbReference>
<dbReference type="InterPro" id="IPR013815">
    <property type="entry name" value="ATP_grasp_subdomain_1"/>
</dbReference>
<keyword evidence="7" id="KW-1185">Reference proteome</keyword>
<dbReference type="GO" id="GO:0043758">
    <property type="term" value="F:acetate-CoA ligase (ADP-forming) activity"/>
    <property type="evidence" value="ECO:0007669"/>
    <property type="project" value="InterPro"/>
</dbReference>
<name>A0A401FQY4_9BACT</name>
<dbReference type="PANTHER" id="PTHR43334">
    <property type="entry name" value="ACETATE--COA LIGASE [ADP-FORMING]"/>
    <property type="match status" value="1"/>
</dbReference>
<proteinExistence type="inferred from homology"/>
<dbReference type="InterPro" id="IPR003781">
    <property type="entry name" value="CoA-bd"/>
</dbReference>
<dbReference type="InterPro" id="IPR051538">
    <property type="entry name" value="Acyl-CoA_Synth/Transferase"/>
</dbReference>
<evidence type="ECO:0000313" key="7">
    <source>
        <dbReference type="Proteomes" id="UP000288096"/>
    </source>
</evidence>
<evidence type="ECO:0000256" key="4">
    <source>
        <dbReference type="ARBA" id="ARBA00060888"/>
    </source>
</evidence>
<protein>
    <submittedName>
        <fullName evidence="6">Acyl-CoA synthetase</fullName>
    </submittedName>
</protein>
<sequence length="723" mass="77898">MDKLDAIFSPRSVAVVGASASPGKVGHDIFANILKGGYKGILYPVNPKAKSILSVRAYPSVRDIPDSIDLAMIILPPALALKAVEDAVEKGVKGVVIVSAGFREVGAEGRAVEDRIVDMCRKAGVRLVGPNCLGVINPLANVSLNGSFSARMPKAGNISFISQSGALCTSVLDFAADRDFGFSKFISIGNKADVDELDLLRYFHQDMDTEVIMIYLEELRRGPEFIEEVKKITSGDRPTPILAIKSGKTSAGAEAAASHTGALAGSEAVYDAIFEQSGIIRVDSINDLFDFASTFAYKNESMLGKFRRKIPDGNRVAIVTNAGGPGIVATDMTVSSGLQLAEFSDETIEALASHLPAAANLHNPVDVIGDAAQDRYENALAAVIRDENVDGALVILTPQSMTNALGTAEAIVKIARRTHKPILCCFMGIVDVSTGAKFLQENGVPVFRFPESAARAFGTLYRYSQWMNRHHLAPFKLKHDVAGAKKIIADCLKQGKDKLGELDGLNLLKCYGFSTLPTELAKSDAEAVKIADKMEYPVVMKIVSPQILHKSDAGGVKVGMKNADEVKAAFNEIVQNAKNYSPDADIHGVLLQQMAASGKEVILGSNRYPVFGPLIMFGFGGIFVEVFKDVAFRLAPIGRNEARRMSKKIKGYKLLRAFRGQPECDTETIEKLLVCLSDMVMNHPEIQELDINPLLVHEKGQGATVADCRMILKAEDAPETAAK</sequence>
<evidence type="ECO:0000256" key="2">
    <source>
        <dbReference type="ARBA" id="ARBA00022741"/>
    </source>
</evidence>
<evidence type="ECO:0000256" key="1">
    <source>
        <dbReference type="ARBA" id="ARBA00022598"/>
    </source>
</evidence>
<keyword evidence="3" id="KW-0067">ATP-binding</keyword>
<evidence type="ECO:0000313" key="6">
    <source>
        <dbReference type="EMBL" id="GBC59376.1"/>
    </source>
</evidence>
<keyword evidence="2" id="KW-0547">Nucleotide-binding</keyword>
<dbReference type="SUPFAM" id="SSF51735">
    <property type="entry name" value="NAD(P)-binding Rossmann-fold domains"/>
    <property type="match status" value="1"/>
</dbReference>
<comment type="similarity">
    <text evidence="4">In the N-terminal section; belongs to the acetate CoA ligase alpha subunit family.</text>
</comment>
<accession>A0A401FQY4</accession>
<dbReference type="Gene3D" id="3.30.470.20">
    <property type="entry name" value="ATP-grasp fold, B domain"/>
    <property type="match status" value="1"/>
</dbReference>
<dbReference type="GO" id="GO:0005524">
    <property type="term" value="F:ATP binding"/>
    <property type="evidence" value="ECO:0007669"/>
    <property type="project" value="UniProtKB-KW"/>
</dbReference>
<dbReference type="Proteomes" id="UP000288096">
    <property type="component" value="Unassembled WGS sequence"/>
</dbReference>